<dbReference type="GO" id="GO:0005763">
    <property type="term" value="C:mitochondrial small ribosomal subunit"/>
    <property type="evidence" value="ECO:0007669"/>
    <property type="project" value="TreeGrafter"/>
</dbReference>
<dbReference type="Proteomes" id="UP000646827">
    <property type="component" value="Unassembled WGS sequence"/>
</dbReference>
<proteinExistence type="predicted"/>
<feature type="compositionally biased region" description="Acidic residues" evidence="1">
    <location>
        <begin position="51"/>
        <end position="62"/>
    </location>
</feature>
<feature type="region of interest" description="Disordered" evidence="1">
    <location>
        <begin position="33"/>
        <end position="71"/>
    </location>
</feature>
<name>A0A8H7SDQ5_9FUNG</name>
<dbReference type="OrthoDB" id="10052321at2759"/>
<dbReference type="InterPro" id="IPR021036">
    <property type="entry name" value="Ribosomal_mS45"/>
</dbReference>
<dbReference type="AlphaFoldDB" id="A0A8H7SDQ5"/>
<dbReference type="EMBL" id="JAEPRB010000019">
    <property type="protein sequence ID" value="KAG2226153.1"/>
    <property type="molecule type" value="Genomic_DNA"/>
</dbReference>
<comment type="caution">
    <text evidence="2">The sequence shown here is derived from an EMBL/GenBank/DDBJ whole genome shotgun (WGS) entry which is preliminary data.</text>
</comment>
<keyword evidence="3" id="KW-1185">Reference proteome</keyword>
<evidence type="ECO:0000313" key="2">
    <source>
        <dbReference type="EMBL" id="KAG2226153.1"/>
    </source>
</evidence>
<gene>
    <name evidence="2" type="ORF">INT45_003298</name>
</gene>
<evidence type="ECO:0000313" key="3">
    <source>
        <dbReference type="Proteomes" id="UP000646827"/>
    </source>
</evidence>
<dbReference type="PANTHER" id="PTHR28158:SF1">
    <property type="entry name" value="SMALL RIBOSOMAL SUBUNIT PROTEIN MS45"/>
    <property type="match status" value="1"/>
</dbReference>
<evidence type="ECO:0000256" key="1">
    <source>
        <dbReference type="SAM" id="MobiDB-lite"/>
    </source>
</evidence>
<organism evidence="2 3">
    <name type="scientific">Circinella minor</name>
    <dbReference type="NCBI Taxonomy" id="1195481"/>
    <lineage>
        <taxon>Eukaryota</taxon>
        <taxon>Fungi</taxon>
        <taxon>Fungi incertae sedis</taxon>
        <taxon>Mucoromycota</taxon>
        <taxon>Mucoromycotina</taxon>
        <taxon>Mucoromycetes</taxon>
        <taxon>Mucorales</taxon>
        <taxon>Lichtheimiaceae</taxon>
        <taxon>Circinella</taxon>
    </lineage>
</organism>
<dbReference type="Pfam" id="PF12298">
    <property type="entry name" value="Bot1p"/>
    <property type="match status" value="1"/>
</dbReference>
<protein>
    <recommendedName>
        <fullName evidence="4">Eukaryotic mitochondrial regulator protein-domain-containing protein</fullName>
    </recommendedName>
</protein>
<accession>A0A8H7SDQ5</accession>
<evidence type="ECO:0008006" key="4">
    <source>
        <dbReference type="Google" id="ProtNLM"/>
    </source>
</evidence>
<dbReference type="PANTHER" id="PTHR28158">
    <property type="entry name" value="37S RIBOSOMAL PROTEIN S35, MITOCHONDRIAL"/>
    <property type="match status" value="1"/>
</dbReference>
<dbReference type="GO" id="GO:0032543">
    <property type="term" value="P:mitochondrial translation"/>
    <property type="evidence" value="ECO:0007669"/>
    <property type="project" value="TreeGrafter"/>
</dbReference>
<dbReference type="GO" id="GO:0003735">
    <property type="term" value="F:structural constituent of ribosome"/>
    <property type="evidence" value="ECO:0007669"/>
    <property type="project" value="TreeGrafter"/>
</dbReference>
<reference evidence="2 3" key="1">
    <citation type="submission" date="2020-12" db="EMBL/GenBank/DDBJ databases">
        <title>Metabolic potential, ecology and presence of endohyphal bacteria is reflected in genomic diversity of Mucoromycotina.</title>
        <authorList>
            <person name="Muszewska A."/>
            <person name="Okrasinska A."/>
            <person name="Steczkiewicz K."/>
            <person name="Drgas O."/>
            <person name="Orlowska M."/>
            <person name="Perlinska-Lenart U."/>
            <person name="Aleksandrzak-Piekarczyk T."/>
            <person name="Szatraj K."/>
            <person name="Zielenkiewicz U."/>
            <person name="Pilsyk S."/>
            <person name="Malc E."/>
            <person name="Mieczkowski P."/>
            <person name="Kruszewska J.S."/>
            <person name="Biernat P."/>
            <person name="Pawlowska J."/>
        </authorList>
    </citation>
    <scope>NUCLEOTIDE SEQUENCE [LARGE SCALE GENOMIC DNA]</scope>
    <source>
        <strain evidence="2 3">CBS 142.35</strain>
    </source>
</reference>
<sequence length="270" mass="30959">MSRFLRPTLFRVQPSVLATPRVESQRLFSCTSRRWNEEKPADTTASTTEETPQEEQQTEEEPEPIKLSSRRRQFHAWVREGGGARFVRPSQGTTNYLGATPFPSNPLFQPRPPLTDAARQEIYDTYTENPEDWSSRKLATKFGISMRRVEAVLKLKEAEKQMEMDGVPIQKKFTKGIEKLMGADQSITPLTEPLVDIFPKVKKPTFKSVDEDVDFTEQDAAKTLNRQPYRVLEERAIAREEAKFANSRANKSEARTDSKKKTFVIVDTSR</sequence>